<organism evidence="2 3">
    <name type="scientific">Tigriopus californicus</name>
    <name type="common">Marine copepod</name>
    <dbReference type="NCBI Taxonomy" id="6832"/>
    <lineage>
        <taxon>Eukaryota</taxon>
        <taxon>Metazoa</taxon>
        <taxon>Ecdysozoa</taxon>
        <taxon>Arthropoda</taxon>
        <taxon>Crustacea</taxon>
        <taxon>Multicrustacea</taxon>
        <taxon>Hexanauplia</taxon>
        <taxon>Copepoda</taxon>
        <taxon>Harpacticoida</taxon>
        <taxon>Harpacticidae</taxon>
        <taxon>Tigriopus</taxon>
    </lineage>
</organism>
<dbReference type="OMA" id="KMIANSH"/>
<comment type="caution">
    <text evidence="2">The sequence shown here is derived from an EMBL/GenBank/DDBJ whole genome shotgun (WGS) entry which is preliminary data.</text>
</comment>
<dbReference type="AlphaFoldDB" id="A0A553NF66"/>
<accession>A0A553NF66</accession>
<dbReference type="OrthoDB" id="10426730at2759"/>
<gene>
    <name evidence="2" type="ORF">TCAL_05754</name>
</gene>
<reference evidence="2 3" key="1">
    <citation type="journal article" date="2018" name="Nat. Ecol. Evol.">
        <title>Genomic signatures of mitonuclear coevolution across populations of Tigriopus californicus.</title>
        <authorList>
            <person name="Barreto F.S."/>
            <person name="Watson E.T."/>
            <person name="Lima T.G."/>
            <person name="Willett C.S."/>
            <person name="Edmands S."/>
            <person name="Li W."/>
            <person name="Burton R.S."/>
        </authorList>
    </citation>
    <scope>NUCLEOTIDE SEQUENCE [LARGE SCALE GENOMIC DNA]</scope>
    <source>
        <strain evidence="2 3">San Diego</strain>
    </source>
</reference>
<dbReference type="EMBL" id="VCGU01000458">
    <property type="protein sequence ID" value="TRY64092.1"/>
    <property type="molecule type" value="Genomic_DNA"/>
</dbReference>
<protein>
    <submittedName>
        <fullName evidence="2">Uncharacterized protein</fullName>
    </submittedName>
</protein>
<name>A0A553NF66_TIGCA</name>
<evidence type="ECO:0000313" key="3">
    <source>
        <dbReference type="Proteomes" id="UP000318571"/>
    </source>
</evidence>
<dbReference type="Proteomes" id="UP000318571">
    <property type="component" value="Chromosome 10"/>
</dbReference>
<feature type="region of interest" description="Disordered" evidence="1">
    <location>
        <begin position="247"/>
        <end position="266"/>
    </location>
</feature>
<proteinExistence type="predicted"/>
<feature type="region of interest" description="Disordered" evidence="1">
    <location>
        <begin position="1"/>
        <end position="22"/>
    </location>
</feature>
<feature type="compositionally biased region" description="Polar residues" evidence="1">
    <location>
        <begin position="247"/>
        <end position="261"/>
    </location>
</feature>
<keyword evidence="3" id="KW-1185">Reference proteome</keyword>
<evidence type="ECO:0000256" key="1">
    <source>
        <dbReference type="SAM" id="MobiDB-lite"/>
    </source>
</evidence>
<evidence type="ECO:0000313" key="2">
    <source>
        <dbReference type="EMBL" id="TRY64092.1"/>
    </source>
</evidence>
<sequence>MCKMIANSHSDDSPTSSTPGDYNFLEMDLEEQLNTVDEKVKRVNKFVHELQSLSPVCEEAPDDLKEKQIFVRRIVQVSTEIQDAKDLILAICKPRVSVRQLELINSSTESEADAAIDPSVRFFGLDWQQIFGKCFSLSLNLQIFRTQAMDDECHLDLVLLNTILKDLTNVEVDVNSHCEAVLHGRLSKSQQLLIQQEQRRFSSLAPPNPAGLDHKVAKSRSFRDTTGQKKVRQVQRYKKNKTTDFNKLTPSITTGNISGQQNERDQKSIDKEWQEVLQEPRRKTSFIQNVSSIFKNIR</sequence>